<dbReference type="GO" id="GO:0045974">
    <property type="term" value="P:regulation of translation, ncRNA-mediated"/>
    <property type="evidence" value="ECO:0007669"/>
    <property type="project" value="TreeGrafter"/>
</dbReference>
<dbReference type="GO" id="GO:0006355">
    <property type="term" value="P:regulation of DNA-templated transcription"/>
    <property type="evidence" value="ECO:0007669"/>
    <property type="project" value="InterPro"/>
</dbReference>
<dbReference type="EMBL" id="MFGW01000247">
    <property type="protein sequence ID" value="OGF58415.1"/>
    <property type="molecule type" value="Genomic_DNA"/>
</dbReference>
<comment type="caution">
    <text evidence="4">The sequence shown here is derived from an EMBL/GenBank/DDBJ whole genome shotgun (WGS) entry which is preliminary data.</text>
</comment>
<proteinExistence type="predicted"/>
<reference evidence="4 5" key="1">
    <citation type="journal article" date="2016" name="Nat. Commun.">
        <title>Thousands of microbial genomes shed light on interconnected biogeochemical processes in an aquifer system.</title>
        <authorList>
            <person name="Anantharaman K."/>
            <person name="Brown C.T."/>
            <person name="Hug L.A."/>
            <person name="Sharon I."/>
            <person name="Castelle C.J."/>
            <person name="Probst A.J."/>
            <person name="Thomas B.C."/>
            <person name="Singh A."/>
            <person name="Wilkins M.J."/>
            <person name="Karaoz U."/>
            <person name="Brodie E.L."/>
            <person name="Williams K.H."/>
            <person name="Hubbard S.S."/>
            <person name="Banfield J.F."/>
        </authorList>
    </citation>
    <scope>NUCLEOTIDE SEQUENCE [LARGE SCALE GENOMIC DNA]</scope>
</reference>
<evidence type="ECO:0000256" key="2">
    <source>
        <dbReference type="ARBA" id="ARBA00023016"/>
    </source>
</evidence>
<accession>A0A1F5V4T0</accession>
<dbReference type="PANTHER" id="PTHR34772:SF1">
    <property type="entry name" value="RNA-BINDING PROTEIN HFQ"/>
    <property type="match status" value="1"/>
</dbReference>
<organism evidence="4 5">
    <name type="scientific">Candidatus Fischerbacteria bacterium RBG_13_37_8</name>
    <dbReference type="NCBI Taxonomy" id="1817863"/>
    <lineage>
        <taxon>Bacteria</taxon>
        <taxon>Candidatus Fischeribacteriota</taxon>
    </lineage>
</organism>
<dbReference type="PANTHER" id="PTHR34772">
    <property type="entry name" value="RNA-BINDING PROTEIN HFQ"/>
    <property type="match status" value="1"/>
</dbReference>
<dbReference type="GO" id="GO:0003723">
    <property type="term" value="F:RNA binding"/>
    <property type="evidence" value="ECO:0007669"/>
    <property type="project" value="UniProtKB-KW"/>
</dbReference>
<dbReference type="NCBIfam" id="TIGR02383">
    <property type="entry name" value="Hfq"/>
    <property type="match status" value="1"/>
</dbReference>
<dbReference type="AlphaFoldDB" id="A0A1F5V4T0"/>
<evidence type="ECO:0000259" key="3">
    <source>
        <dbReference type="PROSITE" id="PS52002"/>
    </source>
</evidence>
<dbReference type="Proteomes" id="UP000178943">
    <property type="component" value="Unassembled WGS sequence"/>
</dbReference>
<dbReference type="GO" id="GO:0005829">
    <property type="term" value="C:cytosol"/>
    <property type="evidence" value="ECO:0007669"/>
    <property type="project" value="TreeGrafter"/>
</dbReference>
<dbReference type="InterPro" id="IPR010920">
    <property type="entry name" value="LSM_dom_sf"/>
</dbReference>
<dbReference type="InterPro" id="IPR047575">
    <property type="entry name" value="Sm"/>
</dbReference>
<evidence type="ECO:0000313" key="4">
    <source>
        <dbReference type="EMBL" id="OGF58415.1"/>
    </source>
</evidence>
<dbReference type="Pfam" id="PF17209">
    <property type="entry name" value="Hfq"/>
    <property type="match status" value="1"/>
</dbReference>
<gene>
    <name evidence="4" type="ORF">A2Y62_04045</name>
</gene>
<dbReference type="SUPFAM" id="SSF50182">
    <property type="entry name" value="Sm-like ribonucleoproteins"/>
    <property type="match status" value="1"/>
</dbReference>
<keyword evidence="1" id="KW-0694">RNA-binding</keyword>
<evidence type="ECO:0000256" key="1">
    <source>
        <dbReference type="ARBA" id="ARBA00022884"/>
    </source>
</evidence>
<feature type="domain" description="Sm" evidence="3">
    <location>
        <begin position="9"/>
        <end position="68"/>
    </location>
</feature>
<protein>
    <submittedName>
        <fullName evidence="4">RNA chaperone Hfq</fullName>
    </submittedName>
</protein>
<name>A0A1F5V4T0_9BACT</name>
<dbReference type="PROSITE" id="PS52002">
    <property type="entry name" value="SM"/>
    <property type="match status" value="1"/>
</dbReference>
<dbReference type="STRING" id="1817863.A2Y62_04045"/>
<evidence type="ECO:0000313" key="5">
    <source>
        <dbReference type="Proteomes" id="UP000178943"/>
    </source>
</evidence>
<dbReference type="Gene3D" id="2.30.30.100">
    <property type="match status" value="1"/>
</dbReference>
<sequence>MNKEIILQDDFLFAQKNNNEVIIVFFTNGSHIEGKIRNFDKYTLLLETENQHVLIFKHAIATITVKKP</sequence>
<dbReference type="InterPro" id="IPR005001">
    <property type="entry name" value="Hfq"/>
</dbReference>
<dbReference type="GO" id="GO:0043487">
    <property type="term" value="P:regulation of RNA stability"/>
    <property type="evidence" value="ECO:0007669"/>
    <property type="project" value="TreeGrafter"/>
</dbReference>
<keyword evidence="2" id="KW-0346">Stress response</keyword>